<dbReference type="InterPro" id="IPR017853">
    <property type="entry name" value="GH"/>
</dbReference>
<dbReference type="Pfam" id="PF00331">
    <property type="entry name" value="Glyco_hydro_10"/>
    <property type="match status" value="1"/>
</dbReference>
<keyword evidence="7 9" id="KW-0326">Glycosidase</keyword>
<dbReference type="PANTHER" id="PTHR31490">
    <property type="entry name" value="GLYCOSYL HYDROLASE"/>
    <property type="match status" value="1"/>
</dbReference>
<evidence type="ECO:0000256" key="5">
    <source>
        <dbReference type="ARBA" id="ARBA00022801"/>
    </source>
</evidence>
<sequence>MSVSPIKAAASAKNMRFGTAFFTGDTYLDNAYLGLMQEHCNVAVSENEHKWGDIRRNPPPEYRWQNGDTLVLWAQQNMIDYRFHVLLWEVEERYPDWFASYNWGTNEAAEAERLLTDHIETVARRSPSDFYSWDVVNEAVDNTSGAYRETPFSRRLGGMENVVELAFRTARAELPTAQLVYNDFMSWNSWSENHRTGVLRLLENMLAKGVPIDALGLQSHVWGPRSGGEEATWRAFLKEVTDMGLELTITELDIEDQQLSADIETRDQEIADTTKAYLEACFEFDQLRDVLCWGLVHRYSWLQTFQQRADGLQKRGLPFADDYRPTLMAEAILETFEGATARS</sequence>
<name>A0A9X2LAW3_9PROT</name>
<dbReference type="EC" id="3.2.1.8" evidence="9"/>
<dbReference type="SUPFAM" id="SSF51445">
    <property type="entry name" value="(Trans)glycosidases"/>
    <property type="match status" value="1"/>
</dbReference>
<keyword evidence="12" id="KW-1185">Reference proteome</keyword>
<dbReference type="GO" id="GO:0031176">
    <property type="term" value="F:endo-1,4-beta-xylanase activity"/>
    <property type="evidence" value="ECO:0007669"/>
    <property type="project" value="UniProtKB-EC"/>
</dbReference>
<evidence type="ECO:0000256" key="4">
    <source>
        <dbReference type="ARBA" id="ARBA00022729"/>
    </source>
</evidence>
<dbReference type="Gene3D" id="3.20.20.80">
    <property type="entry name" value="Glycosidases"/>
    <property type="match status" value="1"/>
</dbReference>
<accession>A0A9X2LAW3</accession>
<evidence type="ECO:0000256" key="8">
    <source>
        <dbReference type="ARBA" id="ARBA00023326"/>
    </source>
</evidence>
<keyword evidence="8 9" id="KW-0624">Polysaccharide degradation</keyword>
<protein>
    <recommendedName>
        <fullName evidence="9">Beta-xylanase</fullName>
        <ecNumber evidence="9">3.2.1.8</ecNumber>
    </recommendedName>
</protein>
<evidence type="ECO:0000259" key="10">
    <source>
        <dbReference type="PROSITE" id="PS51760"/>
    </source>
</evidence>
<organism evidence="11 12">
    <name type="scientific">Parvularcula maris</name>
    <dbReference type="NCBI Taxonomy" id="2965077"/>
    <lineage>
        <taxon>Bacteria</taxon>
        <taxon>Pseudomonadati</taxon>
        <taxon>Pseudomonadota</taxon>
        <taxon>Alphaproteobacteria</taxon>
        <taxon>Parvularculales</taxon>
        <taxon>Parvularculaceae</taxon>
        <taxon>Parvularcula</taxon>
    </lineage>
</organism>
<dbReference type="PRINTS" id="PR00134">
    <property type="entry name" value="GLHYDRLASE10"/>
</dbReference>
<evidence type="ECO:0000256" key="7">
    <source>
        <dbReference type="ARBA" id="ARBA00023295"/>
    </source>
</evidence>
<dbReference type="AlphaFoldDB" id="A0A9X2LAW3"/>
<evidence type="ECO:0000256" key="2">
    <source>
        <dbReference type="ARBA" id="ARBA00007495"/>
    </source>
</evidence>
<dbReference type="SMART" id="SM00633">
    <property type="entry name" value="Glyco_10"/>
    <property type="match status" value="1"/>
</dbReference>
<proteinExistence type="inferred from homology"/>
<keyword evidence="6 9" id="KW-0119">Carbohydrate metabolism</keyword>
<dbReference type="PROSITE" id="PS51760">
    <property type="entry name" value="GH10_2"/>
    <property type="match status" value="1"/>
</dbReference>
<comment type="similarity">
    <text evidence="2 9">Belongs to the glycosyl hydrolase 10 (cellulase F) family.</text>
</comment>
<evidence type="ECO:0000313" key="12">
    <source>
        <dbReference type="Proteomes" id="UP001142610"/>
    </source>
</evidence>
<keyword evidence="5 9" id="KW-0378">Hydrolase</keyword>
<gene>
    <name evidence="11" type="ORF">NOG11_12015</name>
</gene>
<dbReference type="EMBL" id="JANIBC010000012">
    <property type="protein sequence ID" value="MCQ8186114.1"/>
    <property type="molecule type" value="Genomic_DNA"/>
</dbReference>
<comment type="caution">
    <text evidence="11">The sequence shown here is derived from an EMBL/GenBank/DDBJ whole genome shotgun (WGS) entry which is preliminary data.</text>
</comment>
<evidence type="ECO:0000256" key="9">
    <source>
        <dbReference type="RuleBase" id="RU361174"/>
    </source>
</evidence>
<dbReference type="PANTHER" id="PTHR31490:SF88">
    <property type="entry name" value="BETA-XYLANASE"/>
    <property type="match status" value="1"/>
</dbReference>
<keyword evidence="4" id="KW-0732">Signal</keyword>
<dbReference type="InterPro" id="IPR044846">
    <property type="entry name" value="GH10"/>
</dbReference>
<evidence type="ECO:0000313" key="11">
    <source>
        <dbReference type="EMBL" id="MCQ8186114.1"/>
    </source>
</evidence>
<evidence type="ECO:0000256" key="3">
    <source>
        <dbReference type="ARBA" id="ARBA00022651"/>
    </source>
</evidence>
<evidence type="ECO:0000256" key="1">
    <source>
        <dbReference type="ARBA" id="ARBA00000681"/>
    </source>
</evidence>
<evidence type="ECO:0000256" key="6">
    <source>
        <dbReference type="ARBA" id="ARBA00023277"/>
    </source>
</evidence>
<feature type="domain" description="GH10" evidence="10">
    <location>
        <begin position="1"/>
        <end position="335"/>
    </location>
</feature>
<comment type="catalytic activity">
    <reaction evidence="1 9">
        <text>Endohydrolysis of (1-&gt;4)-beta-D-xylosidic linkages in xylans.</text>
        <dbReference type="EC" id="3.2.1.8"/>
    </reaction>
</comment>
<dbReference type="GO" id="GO:0045493">
    <property type="term" value="P:xylan catabolic process"/>
    <property type="evidence" value="ECO:0007669"/>
    <property type="project" value="UniProtKB-KW"/>
</dbReference>
<reference evidence="11" key="1">
    <citation type="submission" date="2022-07" db="EMBL/GenBank/DDBJ databases">
        <title>Parvularcula maris sp. nov., an algicidal bacterium isolated from seawater.</title>
        <authorList>
            <person name="Li F."/>
        </authorList>
    </citation>
    <scope>NUCLEOTIDE SEQUENCE</scope>
    <source>
        <strain evidence="11">BGMRC 0090</strain>
    </source>
</reference>
<dbReference type="InterPro" id="IPR001000">
    <property type="entry name" value="GH10_dom"/>
</dbReference>
<keyword evidence="3" id="KW-0858">Xylan degradation</keyword>
<dbReference type="Proteomes" id="UP001142610">
    <property type="component" value="Unassembled WGS sequence"/>
</dbReference>